<dbReference type="RefSeq" id="WP_091851179.1">
    <property type="nucleotide sequence ID" value="NZ_CP091791.1"/>
</dbReference>
<reference evidence="4" key="1">
    <citation type="submission" date="2016-10" db="EMBL/GenBank/DDBJ databases">
        <authorList>
            <person name="de Groot N.N."/>
        </authorList>
    </citation>
    <scope>NUCLEOTIDE SEQUENCE [LARGE SCALE GENOMIC DNA]</scope>
    <source>
        <strain evidence="4">BP1-145</strain>
    </source>
</reference>
<evidence type="ECO:0000259" key="2">
    <source>
        <dbReference type="Pfam" id="PF16270"/>
    </source>
</evidence>
<proteinExistence type="predicted"/>
<feature type="domain" description="DUF4923" evidence="2">
    <location>
        <begin position="52"/>
        <end position="222"/>
    </location>
</feature>
<dbReference type="PROSITE" id="PS51257">
    <property type="entry name" value="PROKAR_LIPOPROTEIN"/>
    <property type="match status" value="1"/>
</dbReference>
<feature type="signal peptide" evidence="1">
    <location>
        <begin position="1"/>
        <end position="22"/>
    </location>
</feature>
<dbReference type="Pfam" id="PF16270">
    <property type="entry name" value="DUF4923"/>
    <property type="match status" value="1"/>
</dbReference>
<evidence type="ECO:0000256" key="1">
    <source>
        <dbReference type="SAM" id="SignalP"/>
    </source>
</evidence>
<name>A0A1H0D2N1_9BACT</name>
<organism evidence="3 4">
    <name type="scientific">Prevotella communis</name>
    <dbReference type="NCBI Taxonomy" id="2913614"/>
    <lineage>
        <taxon>Bacteria</taxon>
        <taxon>Pseudomonadati</taxon>
        <taxon>Bacteroidota</taxon>
        <taxon>Bacteroidia</taxon>
        <taxon>Bacteroidales</taxon>
        <taxon>Prevotellaceae</taxon>
        <taxon>Prevotella</taxon>
    </lineage>
</organism>
<dbReference type="InterPro" id="IPR032575">
    <property type="entry name" value="DUF4923"/>
</dbReference>
<evidence type="ECO:0000313" key="3">
    <source>
        <dbReference type="EMBL" id="SDN64306.1"/>
    </source>
</evidence>
<dbReference type="AlphaFoldDB" id="A0A1H0D2N1"/>
<keyword evidence="1" id="KW-0732">Signal</keyword>
<comment type="caution">
    <text evidence="3">The sequence shown here is derived from an EMBL/GenBank/DDBJ whole genome shotgun (WGS) entry which is preliminary data.</text>
</comment>
<sequence>MKKIFLFAAVAALMMTSCGTNGSLSQVGSAVLTDVLTGGQTGATTTTNTGNAVNTVLQSVLGMTGTKVSKQSLIGTWKYSQPGCAFTSEKLLAQAGGEIVASNVKTKLQPTYQKVGINASNTQVTFNQDGTFSAKIAGKAWSGTYKYDENTCKITMSGLLLNVNCYAKLNTNGIGLLFEGKKLLTLIQTMSALSGNNNTTIKTIGDVASSYNGLRVGFDMTK</sequence>
<gene>
    <name evidence="3" type="ORF">SAMN04487900_101234</name>
</gene>
<dbReference type="OrthoDB" id="1001469at2"/>
<protein>
    <recommendedName>
        <fullName evidence="2">DUF4923 domain-containing protein</fullName>
    </recommendedName>
</protein>
<dbReference type="EMBL" id="FNIW01000001">
    <property type="protein sequence ID" value="SDN64306.1"/>
    <property type="molecule type" value="Genomic_DNA"/>
</dbReference>
<evidence type="ECO:0000313" key="4">
    <source>
        <dbReference type="Proteomes" id="UP000199134"/>
    </source>
</evidence>
<feature type="chain" id="PRO_5011592347" description="DUF4923 domain-containing protein" evidence="1">
    <location>
        <begin position="23"/>
        <end position="222"/>
    </location>
</feature>
<dbReference type="Proteomes" id="UP000199134">
    <property type="component" value="Unassembled WGS sequence"/>
</dbReference>
<accession>A0A1H0D2N1</accession>